<evidence type="ECO:0000256" key="1">
    <source>
        <dbReference type="ARBA" id="ARBA00008535"/>
    </source>
</evidence>
<reference evidence="6" key="1">
    <citation type="submission" date="2025-08" db="UniProtKB">
        <authorList>
            <consortium name="Ensembl"/>
        </authorList>
    </citation>
    <scope>IDENTIFICATION</scope>
</reference>
<evidence type="ECO:0000256" key="4">
    <source>
        <dbReference type="SAM" id="Phobius"/>
    </source>
</evidence>
<evidence type="ECO:0000256" key="3">
    <source>
        <dbReference type="ARBA" id="ARBA00023134"/>
    </source>
</evidence>
<dbReference type="InterPro" id="IPR027417">
    <property type="entry name" value="P-loop_NTPase"/>
</dbReference>
<dbReference type="PANTHER" id="PTHR10903:SF73">
    <property type="entry name" value="GTPASE IMAP FAMILY MEMBER 8"/>
    <property type="match status" value="1"/>
</dbReference>
<dbReference type="FunFam" id="3.40.50.300:FF:000366">
    <property type="entry name" value="GTPase, IMAP family member 2"/>
    <property type="match status" value="1"/>
</dbReference>
<dbReference type="Ensembl" id="ENSVKKT00000007688.1">
    <property type="protein sequence ID" value="ENSVKKP00000007491.1"/>
    <property type="gene ID" value="ENSVKKG00000005385.1"/>
</dbReference>
<keyword evidence="2" id="KW-0547">Nucleotide-binding</keyword>
<feature type="domain" description="AIG1-type G" evidence="5">
    <location>
        <begin position="16"/>
        <end position="222"/>
    </location>
</feature>
<dbReference type="AlphaFoldDB" id="A0A8D2JE86"/>
<dbReference type="Gene3D" id="3.40.50.300">
    <property type="entry name" value="P-loop containing nucleotide triphosphate hydrolases"/>
    <property type="match status" value="1"/>
</dbReference>
<feature type="transmembrane region" description="Helical" evidence="4">
    <location>
        <begin position="250"/>
        <end position="269"/>
    </location>
</feature>
<keyword evidence="4" id="KW-0472">Membrane</keyword>
<dbReference type="SUPFAM" id="SSF52540">
    <property type="entry name" value="P-loop containing nucleoside triphosphate hydrolases"/>
    <property type="match status" value="1"/>
</dbReference>
<dbReference type="GeneID" id="123024457"/>
<keyword evidence="4" id="KW-0812">Transmembrane</keyword>
<dbReference type="Proteomes" id="UP000694545">
    <property type="component" value="Unplaced"/>
</dbReference>
<evidence type="ECO:0000313" key="7">
    <source>
        <dbReference type="Proteomes" id="UP000694545"/>
    </source>
</evidence>
<sequence length="282" mass="31314">MHPAQGRMERTRPGQDSELRLILIGKSGGGKSATGNTLLGWPEFDSRLQARPTTQVCQGCRGQWNGKALVVIDTADICGPEASTDDLPYETRHCIDLARPGPHALVFVTQVGRFTAEDKAAANHILEAFGKEAARYLIVLFTRREDLGTFSVQDYVDRSGNEALWWLVEKCGNRVCAFNNRAVGAEREGQVNELMGMVEKMVQVNTRAKSKPFFESSAMEAAFGAYLDRGKAKGEDFFSRFCRWIQRPRVLLGCFLSGAFFLLLLYYSLPGHGKEPQAASRL</sequence>
<comment type="similarity">
    <text evidence="1">Belongs to the TRAFAC class TrmE-Era-EngA-EngB-Septin-like GTPase superfamily. AIG1/Toc34/Toc159-like paraseptin GTPase family. IAN subfamily.</text>
</comment>
<evidence type="ECO:0000256" key="2">
    <source>
        <dbReference type="ARBA" id="ARBA00022741"/>
    </source>
</evidence>
<dbReference type="GO" id="GO:0005525">
    <property type="term" value="F:GTP binding"/>
    <property type="evidence" value="ECO:0007669"/>
    <property type="project" value="UniProtKB-KW"/>
</dbReference>
<organism evidence="6 7">
    <name type="scientific">Varanus komodoensis</name>
    <name type="common">Komodo dragon</name>
    <dbReference type="NCBI Taxonomy" id="61221"/>
    <lineage>
        <taxon>Eukaryota</taxon>
        <taxon>Metazoa</taxon>
        <taxon>Chordata</taxon>
        <taxon>Craniata</taxon>
        <taxon>Vertebrata</taxon>
        <taxon>Euteleostomi</taxon>
        <taxon>Lepidosauria</taxon>
        <taxon>Squamata</taxon>
        <taxon>Bifurcata</taxon>
        <taxon>Unidentata</taxon>
        <taxon>Episquamata</taxon>
        <taxon>Toxicofera</taxon>
        <taxon>Anguimorpha</taxon>
        <taxon>Paleoanguimorpha</taxon>
        <taxon>Varanoidea</taxon>
        <taxon>Varanidae</taxon>
        <taxon>Varanus</taxon>
    </lineage>
</organism>
<dbReference type="InterPro" id="IPR006703">
    <property type="entry name" value="G_AIG1"/>
</dbReference>
<keyword evidence="4" id="KW-1133">Transmembrane helix</keyword>
<dbReference type="RefSeq" id="XP_044288108.1">
    <property type="nucleotide sequence ID" value="XM_044432173.1"/>
</dbReference>
<gene>
    <name evidence="6" type="primary">LOC123024457</name>
</gene>
<dbReference type="OMA" id="SWNERTI"/>
<dbReference type="Pfam" id="PF04548">
    <property type="entry name" value="AIG1"/>
    <property type="match status" value="1"/>
</dbReference>
<keyword evidence="7" id="KW-1185">Reference proteome</keyword>
<reference evidence="6" key="2">
    <citation type="submission" date="2025-09" db="UniProtKB">
        <authorList>
            <consortium name="Ensembl"/>
        </authorList>
    </citation>
    <scope>IDENTIFICATION</scope>
</reference>
<dbReference type="PROSITE" id="PS51720">
    <property type="entry name" value="G_AIG1"/>
    <property type="match status" value="1"/>
</dbReference>
<evidence type="ECO:0000259" key="5">
    <source>
        <dbReference type="PROSITE" id="PS51720"/>
    </source>
</evidence>
<name>A0A8D2JE86_VARKO</name>
<keyword evidence="3" id="KW-0342">GTP-binding</keyword>
<evidence type="ECO:0000313" key="6">
    <source>
        <dbReference type="Ensembl" id="ENSVKKP00000007491.1"/>
    </source>
</evidence>
<proteinExistence type="inferred from homology"/>
<protein>
    <recommendedName>
        <fullName evidence="5">AIG1-type G domain-containing protein</fullName>
    </recommendedName>
</protein>
<dbReference type="InterPro" id="IPR045058">
    <property type="entry name" value="GIMA/IAN/Toc"/>
</dbReference>
<dbReference type="PANTHER" id="PTHR10903">
    <property type="entry name" value="GTPASE, IMAP FAMILY MEMBER-RELATED"/>
    <property type="match status" value="1"/>
</dbReference>
<dbReference type="CDD" id="cd01852">
    <property type="entry name" value="AIG1"/>
    <property type="match status" value="1"/>
</dbReference>
<accession>A0A8D2JE86</accession>